<reference evidence="1 2" key="1">
    <citation type="journal article" date="2013" name="ISME J.">
        <title>A metabolic model for members of the genus Tetrasphaera involved in enhanced biological phosphorus removal.</title>
        <authorList>
            <person name="Kristiansen R."/>
            <person name="Nguyen H.T.T."/>
            <person name="Saunders A.M."/>
            <person name="Nielsen J.L."/>
            <person name="Wimmer R."/>
            <person name="Le V.Q."/>
            <person name="McIlroy S.J."/>
            <person name="Petrovski S."/>
            <person name="Seviour R.J."/>
            <person name="Calteau A."/>
            <person name="Nielsen K.L."/>
            <person name="Nielsen P.H."/>
        </authorList>
    </citation>
    <scope>NUCLEOTIDE SEQUENCE [LARGE SCALE GENOMIC DNA]</scope>
    <source>
        <strain evidence="1 2">Ben 74</strain>
    </source>
</reference>
<dbReference type="RefSeq" id="WP_048546140.1">
    <property type="nucleotide sequence ID" value="NZ_HF571038.1"/>
</dbReference>
<comment type="caution">
    <text evidence="1">The sequence shown here is derived from an EMBL/GenBank/DDBJ whole genome shotgun (WGS) entry which is preliminary data.</text>
</comment>
<evidence type="ECO:0000313" key="1">
    <source>
        <dbReference type="EMBL" id="CCI53765.1"/>
    </source>
</evidence>
<name>A0A077MD15_9MICO</name>
<dbReference type="AlphaFoldDB" id="A0A077MD15"/>
<dbReference type="STRING" id="1193518.BN13_470011"/>
<sequence>MHAVHGKSLASLVPVAVAFAAVAVMAGFFLAPTGQAQPVPLDAFAAARPFTAANTVDAEPRPVIGADGRTVDADPPPTYCEAAGGANSIAIPRLAIEAEYAYASLSGGWLSPPPGAGVSATKRGSDGSRVLAGTISSRGNANGTLWTLPQIRPGDDIWLTDQWCSMTHWVAVSLSTTARTGLPETPAPAALTIAACDGPVALPAPGGTQCARLAVVVAAPLGSGGPR</sequence>
<organism evidence="1 2">
    <name type="scientific">Nostocoides jenkinsii Ben 74</name>
    <dbReference type="NCBI Taxonomy" id="1193518"/>
    <lineage>
        <taxon>Bacteria</taxon>
        <taxon>Bacillati</taxon>
        <taxon>Actinomycetota</taxon>
        <taxon>Actinomycetes</taxon>
        <taxon>Micrococcales</taxon>
        <taxon>Intrasporangiaceae</taxon>
        <taxon>Nostocoides</taxon>
    </lineage>
</organism>
<dbReference type="OrthoDB" id="525039at2"/>
<evidence type="ECO:0000313" key="2">
    <source>
        <dbReference type="Proteomes" id="UP000035720"/>
    </source>
</evidence>
<accession>A0A077MD15</accession>
<dbReference type="EMBL" id="CAJC01000158">
    <property type="protein sequence ID" value="CCI53765.1"/>
    <property type="molecule type" value="Genomic_DNA"/>
</dbReference>
<keyword evidence="2" id="KW-1185">Reference proteome</keyword>
<proteinExistence type="predicted"/>
<dbReference type="Proteomes" id="UP000035720">
    <property type="component" value="Unassembled WGS sequence"/>
</dbReference>
<protein>
    <submittedName>
        <fullName evidence="1">Uncharacterized protein</fullName>
    </submittedName>
</protein>
<gene>
    <name evidence="1" type="ORF">BN13_470011</name>
</gene>